<dbReference type="GO" id="GO:0022857">
    <property type="term" value="F:transmembrane transporter activity"/>
    <property type="evidence" value="ECO:0007669"/>
    <property type="project" value="InterPro"/>
</dbReference>
<dbReference type="EMBL" id="JABXXQ010000355">
    <property type="protein sequence ID" value="NVN31366.1"/>
    <property type="molecule type" value="Genomic_DNA"/>
</dbReference>
<keyword evidence="4 6" id="KW-1133">Transmembrane helix</keyword>
<dbReference type="AlphaFoldDB" id="A0A850NUB8"/>
<evidence type="ECO:0000256" key="3">
    <source>
        <dbReference type="ARBA" id="ARBA00022692"/>
    </source>
</evidence>
<evidence type="ECO:0000313" key="10">
    <source>
        <dbReference type="Proteomes" id="UP000565205"/>
    </source>
</evidence>
<dbReference type="Pfam" id="PF02653">
    <property type="entry name" value="BPD_transp_2"/>
    <property type="match status" value="1"/>
</dbReference>
<feature type="transmembrane region" description="Helical" evidence="6">
    <location>
        <begin position="36"/>
        <end position="55"/>
    </location>
</feature>
<feature type="transmembrane region" description="Helical" evidence="6">
    <location>
        <begin position="241"/>
        <end position="260"/>
    </location>
</feature>
<evidence type="ECO:0000256" key="5">
    <source>
        <dbReference type="ARBA" id="ARBA00023136"/>
    </source>
</evidence>
<organism evidence="8 10">
    <name type="scientific">Endobacter medicaginis</name>
    <dbReference type="NCBI Taxonomy" id="1181271"/>
    <lineage>
        <taxon>Bacteria</taxon>
        <taxon>Pseudomonadati</taxon>
        <taxon>Pseudomonadota</taxon>
        <taxon>Alphaproteobacteria</taxon>
        <taxon>Acetobacterales</taxon>
        <taxon>Acetobacteraceae</taxon>
        <taxon>Endobacter</taxon>
    </lineage>
</organism>
<feature type="transmembrane region" description="Helical" evidence="6">
    <location>
        <begin position="218"/>
        <end position="236"/>
    </location>
</feature>
<reference evidence="8 10" key="1">
    <citation type="submission" date="2020-06" db="EMBL/GenBank/DDBJ databases">
        <title>Description of novel acetic acid bacteria.</title>
        <authorList>
            <person name="Sombolestani A."/>
        </authorList>
    </citation>
    <scope>NUCLEOTIDE SEQUENCE [LARGE SCALE GENOMIC DNA]</scope>
    <source>
        <strain evidence="8 10">LMG 26838</strain>
    </source>
</reference>
<keyword evidence="7" id="KW-0813">Transport</keyword>
<dbReference type="RefSeq" id="WP_176625639.1">
    <property type="nucleotide sequence ID" value="NZ_JABXXQ010000355.1"/>
</dbReference>
<dbReference type="Proteomes" id="UP000565205">
    <property type="component" value="Unassembled WGS sequence"/>
</dbReference>
<keyword evidence="5 6" id="KW-0472">Membrane</keyword>
<proteinExistence type="predicted"/>
<keyword evidence="2" id="KW-1003">Cell membrane</keyword>
<comment type="subcellular location">
    <subcellularLocation>
        <location evidence="1">Cell membrane</location>
        <topology evidence="1">Multi-pass membrane protein</topology>
    </subcellularLocation>
</comment>
<evidence type="ECO:0000256" key="6">
    <source>
        <dbReference type="SAM" id="Phobius"/>
    </source>
</evidence>
<evidence type="ECO:0000313" key="8">
    <source>
        <dbReference type="EMBL" id="NVN31366.1"/>
    </source>
</evidence>
<comment type="caution">
    <text evidence="8">The sequence shown here is derived from an EMBL/GenBank/DDBJ whole genome shotgun (WGS) entry which is preliminary data.</text>
</comment>
<dbReference type="Proteomes" id="UP000557688">
    <property type="component" value="Unassembled WGS sequence"/>
</dbReference>
<keyword evidence="3 6" id="KW-0812">Transmembrane</keyword>
<feature type="transmembrane region" description="Helical" evidence="6">
    <location>
        <begin position="6"/>
        <end position="24"/>
    </location>
</feature>
<feature type="transmembrane region" description="Helical" evidence="6">
    <location>
        <begin position="191"/>
        <end position="212"/>
    </location>
</feature>
<dbReference type="EMBL" id="JACHXV010000021">
    <property type="protein sequence ID" value="MBB3175212.1"/>
    <property type="molecule type" value="Genomic_DNA"/>
</dbReference>
<dbReference type="CDD" id="cd06580">
    <property type="entry name" value="TM_PBP1_transp_TpRbsC_like"/>
    <property type="match status" value="1"/>
</dbReference>
<keyword evidence="9" id="KW-1185">Reference proteome</keyword>
<evidence type="ECO:0000256" key="4">
    <source>
        <dbReference type="ARBA" id="ARBA00022989"/>
    </source>
</evidence>
<feature type="transmembrane region" description="Helical" evidence="6">
    <location>
        <begin position="142"/>
        <end position="160"/>
    </location>
</feature>
<dbReference type="PANTHER" id="PTHR43370:SF2">
    <property type="entry name" value="ABC TRANSPORTER PERMEASE PROTEIN"/>
    <property type="match status" value="1"/>
</dbReference>
<name>A0A850NUB8_9PROT</name>
<accession>A0A850NUB8</accession>
<gene>
    <name evidence="7" type="ORF">FHR90_003066</name>
    <name evidence="8" type="ORF">HUK83_13635</name>
</gene>
<dbReference type="GO" id="GO:0005886">
    <property type="term" value="C:plasma membrane"/>
    <property type="evidence" value="ECO:0007669"/>
    <property type="project" value="UniProtKB-SubCell"/>
</dbReference>
<evidence type="ECO:0000256" key="2">
    <source>
        <dbReference type="ARBA" id="ARBA00022475"/>
    </source>
</evidence>
<protein>
    <submittedName>
        <fullName evidence="8">ABC transporter permease</fullName>
    </submittedName>
    <submittedName>
        <fullName evidence="7">Simple sugar transport system permease protein</fullName>
    </submittedName>
</protein>
<dbReference type="InterPro" id="IPR001851">
    <property type="entry name" value="ABC_transp_permease"/>
</dbReference>
<keyword evidence="7" id="KW-0762">Sugar transport</keyword>
<reference evidence="7 9" key="2">
    <citation type="submission" date="2020-08" db="EMBL/GenBank/DDBJ databases">
        <title>Genomic Encyclopedia of Type Strains, Phase III (KMG-III): the genomes of soil and plant-associated and newly described type strains.</title>
        <authorList>
            <person name="Whitman W."/>
        </authorList>
    </citation>
    <scope>NUCLEOTIDE SEQUENCE [LARGE SCALE GENOMIC DNA]</scope>
    <source>
        <strain evidence="7 9">CECT 8088</strain>
    </source>
</reference>
<evidence type="ECO:0000313" key="7">
    <source>
        <dbReference type="EMBL" id="MBB3175212.1"/>
    </source>
</evidence>
<evidence type="ECO:0000313" key="9">
    <source>
        <dbReference type="Proteomes" id="UP000557688"/>
    </source>
</evidence>
<feature type="transmembrane region" description="Helical" evidence="6">
    <location>
        <begin position="61"/>
        <end position="82"/>
    </location>
</feature>
<feature type="transmembrane region" description="Helical" evidence="6">
    <location>
        <begin position="272"/>
        <end position="288"/>
    </location>
</feature>
<sequence length="311" mass="31552">MELLTGLLSHAVLSGSILAFAALGEVIAERSGVTDLGVEGLVSIGAVVAVITVAVSPHPWGGFLAAGIAGGVGGGVMALTAVVLRANQLLCGVALTFLGVGLSAVLGRDVAGAPVAATFAPVRIPLLADIPVIGPAFFAQNVLVYLAYLVLPVAAHLWLFRTRAGLALRAAGEYPAAADAVGLSVMRLRSLAVITGGIMAGFAGADLTLAVVPVWSDGMVAGRGWIALALVIFAGYRPIPVVLCALLFGLVTSIGFMGQARGWPVAPAVLNTLPYLGTIGCVIVPLLLSRRLRRTMAAPASLGTPYHRGGR</sequence>
<feature type="transmembrane region" description="Helical" evidence="6">
    <location>
        <begin position="89"/>
        <end position="106"/>
    </location>
</feature>
<evidence type="ECO:0000256" key="1">
    <source>
        <dbReference type="ARBA" id="ARBA00004651"/>
    </source>
</evidence>
<dbReference type="PANTHER" id="PTHR43370">
    <property type="entry name" value="SUGAR ABC TRANSPORTER INTEGRAL MEMBRANE PROTEIN-RELATED"/>
    <property type="match status" value="1"/>
</dbReference>